<keyword evidence="2" id="KW-1185">Reference proteome</keyword>
<sequence>MSSKQKKDYSKYFEFDHHEEGKLGICRICKNKNVKKEVKMKQSNASGLQRHLKISHQKEYEVLFGSKQTPKKASKVTECLRMMNGDTPESSSSTQQQPLDGSETCANVISTLRDLVKSIRNSEPITK</sequence>
<dbReference type="EMBL" id="CM056741">
    <property type="protein sequence ID" value="KAJ8685528.1"/>
    <property type="molecule type" value="Genomic_DNA"/>
</dbReference>
<organism evidence="1 2">
    <name type="scientific">Eretmocerus hayati</name>
    <dbReference type="NCBI Taxonomy" id="131215"/>
    <lineage>
        <taxon>Eukaryota</taxon>
        <taxon>Metazoa</taxon>
        <taxon>Ecdysozoa</taxon>
        <taxon>Arthropoda</taxon>
        <taxon>Hexapoda</taxon>
        <taxon>Insecta</taxon>
        <taxon>Pterygota</taxon>
        <taxon>Neoptera</taxon>
        <taxon>Endopterygota</taxon>
        <taxon>Hymenoptera</taxon>
        <taxon>Apocrita</taxon>
        <taxon>Proctotrupomorpha</taxon>
        <taxon>Chalcidoidea</taxon>
        <taxon>Aphelinidae</taxon>
        <taxon>Aphelininae</taxon>
        <taxon>Eretmocerus</taxon>
    </lineage>
</organism>
<proteinExistence type="predicted"/>
<evidence type="ECO:0000313" key="2">
    <source>
        <dbReference type="Proteomes" id="UP001239111"/>
    </source>
</evidence>
<protein>
    <submittedName>
        <fullName evidence="1">Uncharacterized protein</fullName>
    </submittedName>
</protein>
<accession>A0ACC2PRA1</accession>
<reference evidence="1" key="1">
    <citation type="submission" date="2023-04" db="EMBL/GenBank/DDBJ databases">
        <title>A chromosome-level genome assembly of the parasitoid wasp Eretmocerus hayati.</title>
        <authorList>
            <person name="Zhong Y."/>
            <person name="Liu S."/>
            <person name="Liu Y."/>
        </authorList>
    </citation>
    <scope>NUCLEOTIDE SEQUENCE</scope>
    <source>
        <strain evidence="1">ZJU_SS_LIU_2023</strain>
    </source>
</reference>
<gene>
    <name evidence="1" type="ORF">QAD02_021321</name>
</gene>
<comment type="caution">
    <text evidence="1">The sequence shown here is derived from an EMBL/GenBank/DDBJ whole genome shotgun (WGS) entry which is preliminary data.</text>
</comment>
<name>A0ACC2PRA1_9HYME</name>
<evidence type="ECO:0000313" key="1">
    <source>
        <dbReference type="EMBL" id="KAJ8685528.1"/>
    </source>
</evidence>
<dbReference type="Proteomes" id="UP001239111">
    <property type="component" value="Chromosome 1"/>
</dbReference>